<keyword evidence="3" id="KW-0175">Coiled coil</keyword>
<keyword evidence="8" id="KW-0966">Cell projection</keyword>
<evidence type="ECO:0000313" key="9">
    <source>
        <dbReference type="Proteomes" id="UP000217265"/>
    </source>
</evidence>
<dbReference type="GO" id="GO:0009424">
    <property type="term" value="C:bacterial-type flagellum hook"/>
    <property type="evidence" value="ECO:0007669"/>
    <property type="project" value="UniProtKB-UniRule"/>
</dbReference>
<dbReference type="Pfam" id="PF07195">
    <property type="entry name" value="FliD_C"/>
    <property type="match status" value="1"/>
</dbReference>
<accession>A0A290QJN9</accession>
<name>A0A290QJN9_9BACT</name>
<reference evidence="8 9" key="1">
    <citation type="submission" date="2017-09" db="EMBL/GenBank/DDBJ databases">
        <title>Complete genome sequence of Verrucomicrobial strain HZ-65, isolated from freshwater.</title>
        <authorList>
            <person name="Choi A."/>
        </authorList>
    </citation>
    <scope>NUCLEOTIDE SEQUENCE [LARGE SCALE GENOMIC DNA]</scope>
    <source>
        <strain evidence="8 9">HZ-65</strain>
    </source>
</reference>
<dbReference type="PANTHER" id="PTHR30288">
    <property type="entry name" value="FLAGELLAR CAP/ASSEMBLY PROTEIN FLID"/>
    <property type="match status" value="1"/>
</dbReference>
<dbReference type="GO" id="GO:0005576">
    <property type="term" value="C:extracellular region"/>
    <property type="evidence" value="ECO:0007669"/>
    <property type="project" value="UniProtKB-SubCell"/>
</dbReference>
<dbReference type="RefSeq" id="WP_096055724.1">
    <property type="nucleotide sequence ID" value="NZ_CP023344.1"/>
</dbReference>
<evidence type="ECO:0000256" key="2">
    <source>
        <dbReference type="ARBA" id="ARBA00011255"/>
    </source>
</evidence>
<evidence type="ECO:0000256" key="4">
    <source>
        <dbReference type="ARBA" id="ARBA00023143"/>
    </source>
</evidence>
<gene>
    <name evidence="8" type="ORF">CMV30_09070</name>
</gene>
<comment type="function">
    <text evidence="5">Required for morphogenesis and for the elongation of the flagellar filament by facilitating polymerization of the flagellin monomers at the tip of growing filament. Forms a capping structure, which prevents flagellin subunits (transported through the central channel of the flagellum) from leaking out without polymerization at the distal end.</text>
</comment>
<dbReference type="PANTHER" id="PTHR30288:SF0">
    <property type="entry name" value="FLAGELLAR HOOK-ASSOCIATED PROTEIN 2"/>
    <property type="match status" value="1"/>
</dbReference>
<dbReference type="GO" id="GO:0071973">
    <property type="term" value="P:bacterial-type flagellum-dependent cell motility"/>
    <property type="evidence" value="ECO:0007669"/>
    <property type="project" value="TreeGrafter"/>
</dbReference>
<dbReference type="InterPro" id="IPR010809">
    <property type="entry name" value="FliD_C"/>
</dbReference>
<evidence type="ECO:0000256" key="3">
    <source>
        <dbReference type="ARBA" id="ARBA00023054"/>
    </source>
</evidence>
<dbReference type="EMBL" id="CP023344">
    <property type="protein sequence ID" value="ATC64092.1"/>
    <property type="molecule type" value="Genomic_DNA"/>
</dbReference>
<keyword evidence="5" id="KW-0964">Secreted</keyword>
<keyword evidence="4 5" id="KW-0975">Bacterial flagellum</keyword>
<protein>
    <recommendedName>
        <fullName evidence="5">Flagellar hook-associated protein 2</fullName>
        <shortName evidence="5">HAP2</shortName>
    </recommendedName>
    <alternativeName>
        <fullName evidence="5">Flagellar cap protein</fullName>
    </alternativeName>
</protein>
<feature type="domain" description="Flagellar hook-associated protein 2 C-terminal" evidence="7">
    <location>
        <begin position="335"/>
        <end position="566"/>
    </location>
</feature>
<comment type="subunit">
    <text evidence="2 5">Homopentamer.</text>
</comment>
<proteinExistence type="inferred from homology"/>
<dbReference type="GO" id="GO:0007155">
    <property type="term" value="P:cell adhesion"/>
    <property type="evidence" value="ECO:0007669"/>
    <property type="project" value="InterPro"/>
</dbReference>
<comment type="subcellular location">
    <subcellularLocation>
        <location evidence="5">Secreted</location>
    </subcellularLocation>
    <subcellularLocation>
        <location evidence="5">Bacterial flagellum</location>
    </subcellularLocation>
</comment>
<evidence type="ECO:0000256" key="5">
    <source>
        <dbReference type="RuleBase" id="RU362066"/>
    </source>
</evidence>
<keyword evidence="8" id="KW-0969">Cilium</keyword>
<dbReference type="GO" id="GO:0009421">
    <property type="term" value="C:bacterial-type flagellum filament cap"/>
    <property type="evidence" value="ECO:0007669"/>
    <property type="project" value="InterPro"/>
</dbReference>
<dbReference type="InterPro" id="IPR003481">
    <property type="entry name" value="FliD_N"/>
</dbReference>
<evidence type="ECO:0000313" key="8">
    <source>
        <dbReference type="EMBL" id="ATC64092.1"/>
    </source>
</evidence>
<dbReference type="AlphaFoldDB" id="A0A290QJN9"/>
<dbReference type="Pfam" id="PF02465">
    <property type="entry name" value="FliD_N"/>
    <property type="match status" value="1"/>
</dbReference>
<sequence>MASIQLSGLISGFDWKSFMDEVMELNRAPITRLQAEKTTNNNKVSALDNLGTRLNELQTASRALKSEGLFTGRSATSTTTGSSWSTSATSGTATGAYNFNVTQLATTTKRSGAGDIGLGLSATNNVTGVTIASMPTATAVTAGDFTVNGAKITVALTDSLQDVFDKISTATSGAVVGSYDSTTDKISLTSVPASNPITLGASNDTSNFLAVARLANGNNTGVIESGTALGATSQSAPLASSRLRNSITAVDGSGNGTFTVNGVSIAYNVNTDSLSAVLGRISSSSAGVNATYDAAADRVVLTNKSTGDLGLSVSEAAGGFLDAVGLSGSSTLARGDDAQFTVNGGPTLTSTSNTFTAASHGITGLSLTANTEASQTITVDANTTGMKGAIDEFIKKFNAVQSYIDTATKITSANGKVTSAVLANNREIQSWQSTLRSTAFSAVSGLSGTISRLENLGIDFTAGTSELAIKDPSKLEAALRDKPSEVEAFFKTASTGFAAKFETFNTSLIGTSGTGSGGMLGSQKETLTKGNTSIDQQIANIERQLASEKARMEAGFLAMENAQATIKNMSAQLTSAFSSTSNS</sequence>
<evidence type="ECO:0000256" key="1">
    <source>
        <dbReference type="ARBA" id="ARBA00009764"/>
    </source>
</evidence>
<feature type="domain" description="Flagellar hook-associated protein 2 N-terminal" evidence="6">
    <location>
        <begin position="11"/>
        <end position="107"/>
    </location>
</feature>
<dbReference type="InterPro" id="IPR040026">
    <property type="entry name" value="FliD"/>
</dbReference>
<dbReference type="KEGG" id="vbh:CMV30_09070"/>
<comment type="similarity">
    <text evidence="1 5">Belongs to the FliD family.</text>
</comment>
<dbReference type="Proteomes" id="UP000217265">
    <property type="component" value="Chromosome"/>
</dbReference>
<keyword evidence="8" id="KW-0282">Flagellum</keyword>
<keyword evidence="9" id="KW-1185">Reference proteome</keyword>
<evidence type="ECO:0000259" key="7">
    <source>
        <dbReference type="Pfam" id="PF07195"/>
    </source>
</evidence>
<evidence type="ECO:0000259" key="6">
    <source>
        <dbReference type="Pfam" id="PF02465"/>
    </source>
</evidence>
<dbReference type="OrthoDB" id="182781at2"/>
<organism evidence="8 9">
    <name type="scientific">Nibricoccus aquaticus</name>
    <dbReference type="NCBI Taxonomy" id="2576891"/>
    <lineage>
        <taxon>Bacteria</taxon>
        <taxon>Pseudomonadati</taxon>
        <taxon>Verrucomicrobiota</taxon>
        <taxon>Opitutia</taxon>
        <taxon>Opitutales</taxon>
        <taxon>Opitutaceae</taxon>
        <taxon>Nibricoccus</taxon>
    </lineage>
</organism>